<evidence type="ECO:0008006" key="4">
    <source>
        <dbReference type="Google" id="ProtNLM"/>
    </source>
</evidence>
<evidence type="ECO:0000256" key="1">
    <source>
        <dbReference type="SAM" id="SignalP"/>
    </source>
</evidence>
<name>A0A6A3IWX6_9STRA</name>
<proteinExistence type="predicted"/>
<feature type="chain" id="PRO_5025570270" description="Secreted protein" evidence="1">
    <location>
        <begin position="17"/>
        <end position="82"/>
    </location>
</feature>
<comment type="caution">
    <text evidence="2">The sequence shown here is derived from an EMBL/GenBank/DDBJ whole genome shotgun (WGS) entry which is preliminary data.</text>
</comment>
<gene>
    <name evidence="2" type="ORF">PF011_g20037</name>
</gene>
<evidence type="ECO:0000313" key="2">
    <source>
        <dbReference type="EMBL" id="KAE8986322.1"/>
    </source>
</evidence>
<evidence type="ECO:0000313" key="3">
    <source>
        <dbReference type="Proteomes" id="UP000460718"/>
    </source>
</evidence>
<dbReference type="AlphaFoldDB" id="A0A6A3IWX6"/>
<dbReference type="EMBL" id="QXFW01001748">
    <property type="protein sequence ID" value="KAE8986322.1"/>
    <property type="molecule type" value="Genomic_DNA"/>
</dbReference>
<feature type="signal peptide" evidence="1">
    <location>
        <begin position="1"/>
        <end position="16"/>
    </location>
</feature>
<accession>A0A6A3IWX6</accession>
<organism evidence="2 3">
    <name type="scientific">Phytophthora fragariae</name>
    <dbReference type="NCBI Taxonomy" id="53985"/>
    <lineage>
        <taxon>Eukaryota</taxon>
        <taxon>Sar</taxon>
        <taxon>Stramenopiles</taxon>
        <taxon>Oomycota</taxon>
        <taxon>Peronosporomycetes</taxon>
        <taxon>Peronosporales</taxon>
        <taxon>Peronosporaceae</taxon>
        <taxon>Phytophthora</taxon>
    </lineage>
</organism>
<reference evidence="2 3" key="1">
    <citation type="submission" date="2018-09" db="EMBL/GenBank/DDBJ databases">
        <title>Genomic investigation of the strawberry pathogen Phytophthora fragariae indicates pathogenicity is determined by transcriptional variation in three key races.</title>
        <authorList>
            <person name="Adams T.M."/>
            <person name="Armitage A.D."/>
            <person name="Sobczyk M.K."/>
            <person name="Bates H.J."/>
            <person name="Dunwell J.M."/>
            <person name="Nellist C.F."/>
            <person name="Harrison R.J."/>
        </authorList>
    </citation>
    <scope>NUCLEOTIDE SEQUENCE [LARGE SCALE GENOMIC DNA]</scope>
    <source>
        <strain evidence="2 3">SCRP245</strain>
    </source>
</reference>
<protein>
    <recommendedName>
        <fullName evidence="4">Secreted protein</fullName>
    </recommendedName>
</protein>
<sequence>MLQVFFSDILVLTSYAYDLMQAHGQNCTLRCCKVLAGDAAKLTRGGKTVLRPLLCVVDAGGTRSCSRIARKASPSVSSKSAK</sequence>
<dbReference type="Proteomes" id="UP000460718">
    <property type="component" value="Unassembled WGS sequence"/>
</dbReference>
<keyword evidence="1" id="KW-0732">Signal</keyword>